<reference evidence="2" key="1">
    <citation type="submission" date="2016-10" db="EMBL/GenBank/DDBJ databases">
        <authorList>
            <person name="Varghese N."/>
            <person name="Submissions S."/>
        </authorList>
    </citation>
    <scope>NUCLEOTIDE SEQUENCE [LARGE SCALE GENOMIC DNA]</scope>
    <source>
        <strain evidence="2">DSM 18579</strain>
    </source>
</reference>
<evidence type="ECO:0000313" key="1">
    <source>
        <dbReference type="EMBL" id="SES85318.1"/>
    </source>
</evidence>
<dbReference type="STRING" id="1123402.SAMN02583745_00703"/>
<name>A0A1H9ZU88_9GAMM</name>
<evidence type="ECO:0000313" key="2">
    <source>
        <dbReference type="Proteomes" id="UP000242642"/>
    </source>
</evidence>
<keyword evidence="2" id="KW-1185">Reference proteome</keyword>
<sequence length="70" mass="8063">MILNKIKNRILISNGATQSLFAIAKEFNEFSILQAVINTIIYIIKIKKINAYRNNRKQLNNLAVKMLNLT</sequence>
<dbReference type="EMBL" id="FOHV01000004">
    <property type="protein sequence ID" value="SES85318.1"/>
    <property type="molecule type" value="Genomic_DNA"/>
</dbReference>
<dbReference type="AlphaFoldDB" id="A0A1H9ZU88"/>
<dbReference type="Proteomes" id="UP000242642">
    <property type="component" value="Unassembled WGS sequence"/>
</dbReference>
<organism evidence="1 2">
    <name type="scientific">Thorsellia anophelis DSM 18579</name>
    <dbReference type="NCBI Taxonomy" id="1123402"/>
    <lineage>
        <taxon>Bacteria</taxon>
        <taxon>Pseudomonadati</taxon>
        <taxon>Pseudomonadota</taxon>
        <taxon>Gammaproteobacteria</taxon>
        <taxon>Enterobacterales</taxon>
        <taxon>Thorselliaceae</taxon>
        <taxon>Thorsellia</taxon>
    </lineage>
</organism>
<gene>
    <name evidence="1" type="ORF">SAMN02583745_00703</name>
</gene>
<protein>
    <submittedName>
        <fullName evidence="1">Uncharacterized protein</fullName>
    </submittedName>
</protein>
<proteinExistence type="predicted"/>
<accession>A0A1H9ZU88</accession>